<dbReference type="InterPro" id="IPR012902">
    <property type="entry name" value="N_methyl_site"/>
</dbReference>
<dbReference type="EMBL" id="CP157947">
    <property type="protein sequence ID" value="XBS69005.1"/>
    <property type="molecule type" value="Genomic_DNA"/>
</dbReference>
<protein>
    <submittedName>
        <fullName evidence="5">Prepilin-type N-terminal cleavage/methylation domain-containing protein</fullName>
    </submittedName>
</protein>
<keyword evidence="2" id="KW-0813">Transport</keyword>
<keyword evidence="4" id="KW-0472">Membrane</keyword>
<gene>
    <name evidence="5" type="ORF">ABK905_21205</name>
</gene>
<proteinExistence type="predicted"/>
<organism evidence="5">
    <name type="scientific">Acerihabitans sp. KWT182</name>
    <dbReference type="NCBI Taxonomy" id="3157919"/>
    <lineage>
        <taxon>Bacteria</taxon>
        <taxon>Pseudomonadati</taxon>
        <taxon>Pseudomonadota</taxon>
        <taxon>Gammaproteobacteria</taxon>
        <taxon>Enterobacterales</taxon>
        <taxon>Pectobacteriaceae</taxon>
        <taxon>Acerihabitans</taxon>
    </lineage>
</organism>
<evidence type="ECO:0000256" key="2">
    <source>
        <dbReference type="ARBA" id="ARBA00022448"/>
    </source>
</evidence>
<keyword evidence="4" id="KW-0812">Transmembrane</keyword>
<dbReference type="GO" id="GO:0015031">
    <property type="term" value="P:protein transport"/>
    <property type="evidence" value="ECO:0007669"/>
    <property type="project" value="UniProtKB-KW"/>
</dbReference>
<dbReference type="AlphaFoldDB" id="A0AAU7Q739"/>
<feature type="transmembrane region" description="Helical" evidence="4">
    <location>
        <begin position="20"/>
        <end position="41"/>
    </location>
</feature>
<sequence length="150" mass="16882">MQRKRTFCGDPLLLKTGQAGFSLAEALCAMAVTGLVLLSALRLLPFMYRQCHEGLQHMRLVRQIDHSLLLIEKDLRRAGLCTRACERPAVTLGERRGERRQSCLLVAYAFFPLSGNAAGATLINETFGYRLRRGRWRCSGAWRIATDRDG</sequence>
<evidence type="ECO:0000256" key="1">
    <source>
        <dbReference type="ARBA" id="ARBA00004167"/>
    </source>
</evidence>
<comment type="subcellular location">
    <subcellularLocation>
        <location evidence="1">Membrane</location>
        <topology evidence="1">Single-pass membrane protein</topology>
    </subcellularLocation>
</comment>
<accession>A0AAU7Q739</accession>
<dbReference type="GO" id="GO:0016020">
    <property type="term" value="C:membrane"/>
    <property type="evidence" value="ECO:0007669"/>
    <property type="project" value="UniProtKB-SubCell"/>
</dbReference>
<keyword evidence="3" id="KW-0653">Protein transport</keyword>
<dbReference type="Pfam" id="PF07963">
    <property type="entry name" value="N_methyl"/>
    <property type="match status" value="1"/>
</dbReference>
<name>A0AAU7Q739_9GAMM</name>
<evidence type="ECO:0000313" key="5">
    <source>
        <dbReference type="EMBL" id="XBS69005.1"/>
    </source>
</evidence>
<evidence type="ECO:0000256" key="3">
    <source>
        <dbReference type="ARBA" id="ARBA00022927"/>
    </source>
</evidence>
<evidence type="ECO:0000256" key="4">
    <source>
        <dbReference type="SAM" id="Phobius"/>
    </source>
</evidence>
<keyword evidence="4" id="KW-1133">Transmembrane helix</keyword>
<reference evidence="5" key="1">
    <citation type="submission" date="2024-06" db="EMBL/GenBank/DDBJ databases">
        <authorList>
            <person name="Coelho C."/>
            <person name="Bento M."/>
            <person name="Garcia E."/>
            <person name="Camelo A."/>
            <person name="Brandao I."/>
            <person name="Espirito Santo C."/>
            <person name="Trovao J."/>
            <person name="Verissimo A."/>
            <person name="Costa J."/>
            <person name="Tiago I."/>
        </authorList>
    </citation>
    <scope>NUCLEOTIDE SEQUENCE</scope>
    <source>
        <strain evidence="5">KWT182</strain>
    </source>
</reference>